<proteinExistence type="predicted"/>
<sequence length="545" mass="63167">MSLLISQLGQKTDNIDIICFSLVCKRWYNDRDKYLLFNTDRIDLLSLNNIDINQNHNHFKLPSYNNILLKSIQSKTKCKLFIGKIKYNTFDYHYDDVRNLKSIPNNVSDIYFTTNEYTEDDMEYLYRLISESQSVTKLNRCKTLKYGLPKSIKSLKYEYGVDEPLVKGLLPNSLEVLVLEDRNFKQEIPPGVLPDSLRKLYLPNYQYKIQPGVLPNGLQKFSMDGYRHEIQPGLLPSSLKSLGLTSYTSELREYLRYSFNPTTFGDSREPKSYLPISWLHAISSLSNLRSLYIFIPLSSRHDTTIFNLNYLPPTLEKLDITLQGKESILKGTMPTSLKRILLVDCQFKFDEIFPETLQYHLEIFYFINDSFIPIPPNIKIDSLSVCGETIKSTISLPSGVRSINLYMKSSGSDENNIDFCGDGVADQRCSLRELRLPTFVDGPPKVKLPKTIEYLDIGNNNLNDILHLIPSTLNTLVFENQSNNNFSIPNTIKSINNIIYRFKSYETLSIRKLDNNYYLLYSENEGRLRSQIFHQSKLEQMLKFR</sequence>
<dbReference type="FunCoup" id="D3BS48">
    <property type="interactions" value="38"/>
</dbReference>
<accession>D3BS48</accession>
<evidence type="ECO:0000313" key="1">
    <source>
        <dbReference type="EMBL" id="EFA75785.1"/>
    </source>
</evidence>
<dbReference type="RefSeq" id="XP_020427919.1">
    <property type="nucleotide sequence ID" value="XM_020581603.1"/>
</dbReference>
<dbReference type="PANTHER" id="PTHR32134">
    <property type="entry name" value="FNIP REPEAT-CONTAINING PROTEIN"/>
    <property type="match status" value="1"/>
</dbReference>
<dbReference type="InterPro" id="IPR008615">
    <property type="entry name" value="FNIP"/>
</dbReference>
<dbReference type="EMBL" id="ADBJ01000051">
    <property type="protein sequence ID" value="EFA75785.1"/>
    <property type="molecule type" value="Genomic_DNA"/>
</dbReference>
<gene>
    <name evidence="1" type="ORF">PPL_10840</name>
</gene>
<dbReference type="PANTHER" id="PTHR32134:SF92">
    <property type="entry name" value="FNIP REPEAT-CONTAINING PROTEIN"/>
    <property type="match status" value="1"/>
</dbReference>
<keyword evidence="2" id="KW-1185">Reference proteome</keyword>
<comment type="caution">
    <text evidence="1">The sequence shown here is derived from an EMBL/GenBank/DDBJ whole genome shotgun (WGS) entry which is preliminary data.</text>
</comment>
<organism evidence="1 2">
    <name type="scientific">Heterostelium pallidum (strain ATCC 26659 / Pp 5 / PN500)</name>
    <name type="common">Cellular slime mold</name>
    <name type="synonym">Polysphondylium pallidum</name>
    <dbReference type="NCBI Taxonomy" id="670386"/>
    <lineage>
        <taxon>Eukaryota</taxon>
        <taxon>Amoebozoa</taxon>
        <taxon>Evosea</taxon>
        <taxon>Eumycetozoa</taxon>
        <taxon>Dictyostelia</taxon>
        <taxon>Acytosteliales</taxon>
        <taxon>Acytosteliaceae</taxon>
        <taxon>Heterostelium</taxon>
    </lineage>
</organism>
<dbReference type="Gene3D" id="3.80.10.10">
    <property type="entry name" value="Ribonuclease Inhibitor"/>
    <property type="match status" value="1"/>
</dbReference>
<dbReference type="AlphaFoldDB" id="D3BS48"/>
<dbReference type="InParanoid" id="D3BS48"/>
<dbReference type="Pfam" id="PF05725">
    <property type="entry name" value="FNIP"/>
    <property type="match status" value="2"/>
</dbReference>
<name>D3BS48_HETP5</name>
<dbReference type="GeneID" id="31366309"/>
<evidence type="ECO:0000313" key="2">
    <source>
        <dbReference type="Proteomes" id="UP000001396"/>
    </source>
</evidence>
<reference evidence="1 2" key="1">
    <citation type="journal article" date="2011" name="Genome Res.">
        <title>Phylogeny-wide analysis of social amoeba genomes highlights ancient origins for complex intercellular communication.</title>
        <authorList>
            <person name="Heidel A.J."/>
            <person name="Lawal H.M."/>
            <person name="Felder M."/>
            <person name="Schilde C."/>
            <person name="Helps N.R."/>
            <person name="Tunggal B."/>
            <person name="Rivero F."/>
            <person name="John U."/>
            <person name="Schleicher M."/>
            <person name="Eichinger L."/>
            <person name="Platzer M."/>
            <person name="Noegel A.A."/>
            <person name="Schaap P."/>
            <person name="Gloeckner G."/>
        </authorList>
    </citation>
    <scope>NUCLEOTIDE SEQUENCE [LARGE SCALE GENOMIC DNA]</scope>
    <source>
        <strain evidence="2">ATCC 26659 / Pp 5 / PN500</strain>
    </source>
</reference>
<dbReference type="InterPro" id="IPR051251">
    <property type="entry name" value="STK_FNIP-Repeat"/>
</dbReference>
<dbReference type="InterPro" id="IPR032675">
    <property type="entry name" value="LRR_dom_sf"/>
</dbReference>
<dbReference type="Proteomes" id="UP000001396">
    <property type="component" value="Unassembled WGS sequence"/>
</dbReference>
<protein>
    <submittedName>
        <fullName evidence="1">Uncharacterized protein</fullName>
    </submittedName>
</protein>